<dbReference type="AlphaFoldDB" id="A0A914CB42"/>
<organism evidence="1 2">
    <name type="scientific">Acrobeloides nanus</name>
    <dbReference type="NCBI Taxonomy" id="290746"/>
    <lineage>
        <taxon>Eukaryota</taxon>
        <taxon>Metazoa</taxon>
        <taxon>Ecdysozoa</taxon>
        <taxon>Nematoda</taxon>
        <taxon>Chromadorea</taxon>
        <taxon>Rhabditida</taxon>
        <taxon>Tylenchina</taxon>
        <taxon>Cephalobomorpha</taxon>
        <taxon>Cephaloboidea</taxon>
        <taxon>Cephalobidae</taxon>
        <taxon>Acrobeloides</taxon>
    </lineage>
</organism>
<accession>A0A914CB42</accession>
<protein>
    <submittedName>
        <fullName evidence="2">Uncharacterized protein</fullName>
    </submittedName>
</protein>
<name>A0A914CB42_9BILA</name>
<evidence type="ECO:0000313" key="1">
    <source>
        <dbReference type="Proteomes" id="UP000887540"/>
    </source>
</evidence>
<reference evidence="2" key="1">
    <citation type="submission" date="2022-11" db="UniProtKB">
        <authorList>
            <consortium name="WormBaseParasite"/>
        </authorList>
    </citation>
    <scope>IDENTIFICATION</scope>
</reference>
<proteinExistence type="predicted"/>
<sequence>MYRWRTEVQAITERFREAMCHVMDDNHCVMMEAFPPMPPIPCLCSNCNRTVHEKPAREDLSSANEAEIMIKPIIH</sequence>
<dbReference type="Proteomes" id="UP000887540">
    <property type="component" value="Unplaced"/>
</dbReference>
<keyword evidence="1" id="KW-1185">Reference proteome</keyword>
<dbReference type="WBParaSite" id="ACRNAN_Path_732.g2775.t1">
    <property type="protein sequence ID" value="ACRNAN_Path_732.g2775.t1"/>
    <property type="gene ID" value="ACRNAN_Path_732.g2775"/>
</dbReference>
<evidence type="ECO:0000313" key="2">
    <source>
        <dbReference type="WBParaSite" id="ACRNAN_Path_732.g2775.t1"/>
    </source>
</evidence>